<feature type="transmembrane region" description="Helical" evidence="1">
    <location>
        <begin position="61"/>
        <end position="81"/>
    </location>
</feature>
<keyword evidence="1" id="KW-0472">Membrane</keyword>
<dbReference type="EMBL" id="JAQIOY010000003">
    <property type="protein sequence ID" value="MDA7425477.1"/>
    <property type="molecule type" value="Genomic_DNA"/>
</dbReference>
<gene>
    <name evidence="2" type="ORF">PFY00_12125</name>
</gene>
<name>A0ABT4XU71_9RHOB</name>
<organism evidence="2 3">
    <name type="scientific">Thalassococcus lentus</name>
    <dbReference type="NCBI Taxonomy" id="1210524"/>
    <lineage>
        <taxon>Bacteria</taxon>
        <taxon>Pseudomonadati</taxon>
        <taxon>Pseudomonadota</taxon>
        <taxon>Alphaproteobacteria</taxon>
        <taxon>Rhodobacterales</taxon>
        <taxon>Roseobacteraceae</taxon>
        <taxon>Thalassococcus</taxon>
    </lineage>
</organism>
<dbReference type="Proteomes" id="UP001210720">
    <property type="component" value="Unassembled WGS sequence"/>
</dbReference>
<keyword evidence="1" id="KW-0812">Transmembrane</keyword>
<evidence type="ECO:0000313" key="3">
    <source>
        <dbReference type="Proteomes" id="UP001210720"/>
    </source>
</evidence>
<feature type="transmembrane region" description="Helical" evidence="1">
    <location>
        <begin position="29"/>
        <end position="49"/>
    </location>
</feature>
<sequence length="159" mass="17018">MTVRQTNTWPLGLQSEPIAWQQVGMWRPLLAVLAGFAIPGLIAWGLILLAGVNSAPSALRIHILLVLYAWAGSLIIGWLSLPLTWPLALFLAVKGWAGATMVALCAVSIGLVGAHILLHGDLTTEAPEALPHLFIALVIQGLCGWAVLWGLLNRSRKVP</sequence>
<comment type="caution">
    <text evidence="2">The sequence shown here is derived from an EMBL/GenBank/DDBJ whole genome shotgun (WGS) entry which is preliminary data.</text>
</comment>
<feature type="transmembrane region" description="Helical" evidence="1">
    <location>
        <begin position="96"/>
        <end position="118"/>
    </location>
</feature>
<proteinExistence type="predicted"/>
<keyword evidence="1" id="KW-1133">Transmembrane helix</keyword>
<accession>A0ABT4XU71</accession>
<evidence type="ECO:0000256" key="1">
    <source>
        <dbReference type="SAM" id="Phobius"/>
    </source>
</evidence>
<reference evidence="2 3" key="1">
    <citation type="submission" date="2023-01" db="EMBL/GenBank/DDBJ databases">
        <title>Thalassococcus onchidii sp. nov., isolated from a marine invertebrate from the South China Sea.</title>
        <authorList>
            <person name="Xu S."/>
            <person name="Liu Z."/>
            <person name="Xu Y."/>
        </authorList>
    </citation>
    <scope>NUCLEOTIDE SEQUENCE [LARGE SCALE GENOMIC DNA]</scope>
    <source>
        <strain evidence="2 3">KCTC 32084</strain>
    </source>
</reference>
<dbReference type="RefSeq" id="WP_271432815.1">
    <property type="nucleotide sequence ID" value="NZ_JAQIOY010000003.1"/>
</dbReference>
<feature type="transmembrane region" description="Helical" evidence="1">
    <location>
        <begin position="130"/>
        <end position="152"/>
    </location>
</feature>
<evidence type="ECO:0000313" key="2">
    <source>
        <dbReference type="EMBL" id="MDA7425477.1"/>
    </source>
</evidence>
<protein>
    <submittedName>
        <fullName evidence="2">Uncharacterized protein</fullName>
    </submittedName>
</protein>
<keyword evidence="3" id="KW-1185">Reference proteome</keyword>